<dbReference type="GeneID" id="115882911"/>
<dbReference type="OrthoDB" id="76173at2759"/>
<gene>
    <name evidence="2" type="primary">LOC115882911</name>
</gene>
<evidence type="ECO:0000313" key="2">
    <source>
        <dbReference type="RefSeq" id="XP_030757034.1"/>
    </source>
</evidence>
<dbReference type="Proteomes" id="UP000504635">
    <property type="component" value="Unplaced"/>
</dbReference>
<dbReference type="InParanoid" id="A0A6J2Y2A1"/>
<accession>A0A6J2Y2A1</accession>
<sequence>MDSFYDAPRRPPQPFVRETLTATPLVPEISVLGSSNIPRNAFTPYNQWKMQQNSTQHHMVGANKENFSGNSSNGSILKKQVRFESPKLYSMPANDGRIRNDYNTVKQGVFLTNQQTESEKPMPNFEQIYMANIPNRKLDLSIIDSPKKAPVVVEQNDAELNSRESDNKAEIKEDIRPNSYKEFLAQRVEPKIILNDSVTDIFNYKRGNVKCASPKLETNHQFKMYNDKIQKNTDIQSKDVLIHPNKTERFDSSNNIPVEKLQNPPYIHSNFENIQLHKNIVPEINYYSRSVQDNPAIYEPNSNYSRPVQHISVIHEPNLHRQTHTSNMQEFYKTDPRLPYNNPLRNLDPPSLPQKSNCCCGGTANTENLPVKTESDDEVSVKDLLKIISQQSQQITQQNEQLILLQKQISTLISRDNEGNVQKTKSIEFSKPRYCIDEGIREREFGNERNKDEKYITSTQHEEFREPQRDMTPKKNKVSNFSIGVMTSFEVSINNPQNRNGKNKVGRQVLEPPKIQEITEIETTNSDKDFGDENKFPSNFSDNNKTLADVSMTFKEPIKVRESCPSPEPSIKITMNDFEDSDSEDDCSSEIAPMFYNNLMTQVNKILQKAQIQTKEEMYNFQEQNGQHIGKKLKNETIHKVKEATLNHLRNIGVEVPNLDQSSSCSSDDTGDQSYNQEDISYTVKQLLMKYLPDEYLAKISKRANAHQNPAMLTPKEKVGAIKNRPEFSFATVQYMKKYNLISNGKREHRFGPETPNKILDLTKLKQQPKLL</sequence>
<evidence type="ECO:0000313" key="1">
    <source>
        <dbReference type="Proteomes" id="UP000504635"/>
    </source>
</evidence>
<dbReference type="KEGG" id="soy:115882911"/>
<organism evidence="1 2">
    <name type="scientific">Sitophilus oryzae</name>
    <name type="common">Rice weevil</name>
    <name type="synonym">Curculio oryzae</name>
    <dbReference type="NCBI Taxonomy" id="7048"/>
    <lineage>
        <taxon>Eukaryota</taxon>
        <taxon>Metazoa</taxon>
        <taxon>Ecdysozoa</taxon>
        <taxon>Arthropoda</taxon>
        <taxon>Hexapoda</taxon>
        <taxon>Insecta</taxon>
        <taxon>Pterygota</taxon>
        <taxon>Neoptera</taxon>
        <taxon>Endopterygota</taxon>
        <taxon>Coleoptera</taxon>
        <taxon>Polyphaga</taxon>
        <taxon>Cucujiformia</taxon>
        <taxon>Curculionidae</taxon>
        <taxon>Dryophthorinae</taxon>
        <taxon>Sitophilus</taxon>
    </lineage>
</organism>
<proteinExistence type="predicted"/>
<protein>
    <submittedName>
        <fullName evidence="2">Uncharacterized protein LOC115882911</fullName>
    </submittedName>
</protein>
<dbReference type="RefSeq" id="XP_030757034.1">
    <property type="nucleotide sequence ID" value="XM_030901174.1"/>
</dbReference>
<keyword evidence="1" id="KW-1185">Reference proteome</keyword>
<reference evidence="2" key="1">
    <citation type="submission" date="2025-08" db="UniProtKB">
        <authorList>
            <consortium name="RefSeq"/>
        </authorList>
    </citation>
    <scope>IDENTIFICATION</scope>
    <source>
        <tissue evidence="2">Gonads</tissue>
    </source>
</reference>
<name>A0A6J2Y2A1_SITOR</name>
<dbReference type="AlphaFoldDB" id="A0A6J2Y2A1"/>